<evidence type="ECO:0000256" key="2">
    <source>
        <dbReference type="ARBA" id="ARBA00010581"/>
    </source>
</evidence>
<dbReference type="InterPro" id="IPR000298">
    <property type="entry name" value="Cyt_c_oxidase-like_su3"/>
</dbReference>
<accession>A0A2U1JUP9</accession>
<dbReference type="InterPro" id="IPR013833">
    <property type="entry name" value="Cyt_c_oxidase_su3_a-hlx"/>
</dbReference>
<evidence type="ECO:0000256" key="7">
    <source>
        <dbReference type="SAM" id="Phobius"/>
    </source>
</evidence>
<feature type="transmembrane region" description="Helical" evidence="7">
    <location>
        <begin position="61"/>
        <end position="80"/>
    </location>
</feature>
<dbReference type="RefSeq" id="WP_116763534.1">
    <property type="nucleotide sequence ID" value="NZ_QCZH01000012.1"/>
</dbReference>
<feature type="transmembrane region" description="Helical" evidence="7">
    <location>
        <begin position="12"/>
        <end position="41"/>
    </location>
</feature>
<dbReference type="InterPro" id="IPR024791">
    <property type="entry name" value="Cyt_c/ubiquinol_Oxase_su3"/>
</dbReference>
<sequence>MNTLKINYKNIYYPPGGILMWIIIFLELITFGMALVAFVYYGNEQRELFHHSRMQLNTTFGAINTVFLLTSGFFMANAVHQFKEKEIQKSSVFFKLAMLGGFLFLGLKSIEYYHKIESGISLDTNMFYTFYWLLTGFHVIHVIMGLVILGWTNYGMTKKDSDTITEDVEACAAFWHMCDLIWLLLFPVLYLIF</sequence>
<evidence type="ECO:0000313" key="10">
    <source>
        <dbReference type="Proteomes" id="UP000245618"/>
    </source>
</evidence>
<keyword evidence="3 6" id="KW-0812">Transmembrane</keyword>
<keyword evidence="4 7" id="KW-1133">Transmembrane helix</keyword>
<proteinExistence type="inferred from homology"/>
<evidence type="ECO:0000313" key="9">
    <source>
        <dbReference type="EMBL" id="PWA08558.1"/>
    </source>
</evidence>
<dbReference type="OrthoDB" id="9810850at2"/>
<reference evidence="9 10" key="1">
    <citation type="submission" date="2018-04" db="EMBL/GenBank/DDBJ databases">
        <title>Flavobacterium sp. nov., isolated from glacier ice.</title>
        <authorList>
            <person name="Liu Q."/>
            <person name="Xin Y.-H."/>
        </authorList>
    </citation>
    <scope>NUCLEOTIDE SEQUENCE [LARGE SCALE GENOMIC DNA]</scope>
    <source>
        <strain evidence="9 10">LB2P30</strain>
    </source>
</reference>
<dbReference type="SUPFAM" id="SSF81452">
    <property type="entry name" value="Cytochrome c oxidase subunit III-like"/>
    <property type="match status" value="1"/>
</dbReference>
<feature type="transmembrane region" description="Helical" evidence="7">
    <location>
        <begin position="172"/>
        <end position="192"/>
    </location>
</feature>
<organism evidence="9 10">
    <name type="scientific">Flavobacterium laiguense</name>
    <dbReference type="NCBI Taxonomy" id="2169409"/>
    <lineage>
        <taxon>Bacteria</taxon>
        <taxon>Pseudomonadati</taxon>
        <taxon>Bacteroidota</taxon>
        <taxon>Flavobacteriia</taxon>
        <taxon>Flavobacteriales</taxon>
        <taxon>Flavobacteriaceae</taxon>
        <taxon>Flavobacterium</taxon>
    </lineage>
</organism>
<evidence type="ECO:0000256" key="5">
    <source>
        <dbReference type="ARBA" id="ARBA00023136"/>
    </source>
</evidence>
<dbReference type="Gene3D" id="1.20.120.80">
    <property type="entry name" value="Cytochrome c oxidase, subunit III, four-helix bundle"/>
    <property type="match status" value="1"/>
</dbReference>
<protein>
    <submittedName>
        <fullName evidence="9">Nitric oxide reductase</fullName>
    </submittedName>
</protein>
<evidence type="ECO:0000256" key="6">
    <source>
        <dbReference type="RuleBase" id="RU003376"/>
    </source>
</evidence>
<dbReference type="GO" id="GO:0004129">
    <property type="term" value="F:cytochrome-c oxidase activity"/>
    <property type="evidence" value="ECO:0007669"/>
    <property type="project" value="InterPro"/>
</dbReference>
<dbReference type="GO" id="GO:0005886">
    <property type="term" value="C:plasma membrane"/>
    <property type="evidence" value="ECO:0007669"/>
    <property type="project" value="UniProtKB-SubCell"/>
</dbReference>
<evidence type="ECO:0000256" key="3">
    <source>
        <dbReference type="ARBA" id="ARBA00022692"/>
    </source>
</evidence>
<evidence type="ECO:0000256" key="4">
    <source>
        <dbReference type="ARBA" id="ARBA00022989"/>
    </source>
</evidence>
<dbReference type="Proteomes" id="UP000245618">
    <property type="component" value="Unassembled WGS sequence"/>
</dbReference>
<dbReference type="Pfam" id="PF00510">
    <property type="entry name" value="COX3"/>
    <property type="match status" value="1"/>
</dbReference>
<dbReference type="PANTHER" id="PTHR11403:SF6">
    <property type="entry name" value="NITRIC OXIDE REDUCTASE SUBUNIT E"/>
    <property type="match status" value="1"/>
</dbReference>
<feature type="domain" description="Heme-copper oxidase subunit III family profile" evidence="8">
    <location>
        <begin position="20"/>
        <end position="193"/>
    </location>
</feature>
<feature type="transmembrane region" description="Helical" evidence="7">
    <location>
        <begin position="130"/>
        <end position="151"/>
    </location>
</feature>
<name>A0A2U1JUP9_9FLAO</name>
<comment type="subcellular location">
    <subcellularLocation>
        <location evidence="6">Cell membrane</location>
        <topology evidence="6">Multi-pass membrane protein</topology>
    </subcellularLocation>
    <subcellularLocation>
        <location evidence="1">Membrane</location>
        <topology evidence="1">Multi-pass membrane protein</topology>
    </subcellularLocation>
</comment>
<dbReference type="EMBL" id="QCZH01000012">
    <property type="protein sequence ID" value="PWA08558.1"/>
    <property type="molecule type" value="Genomic_DNA"/>
</dbReference>
<keyword evidence="5 7" id="KW-0472">Membrane</keyword>
<dbReference type="PROSITE" id="PS50253">
    <property type="entry name" value="COX3"/>
    <property type="match status" value="1"/>
</dbReference>
<feature type="transmembrane region" description="Helical" evidence="7">
    <location>
        <begin position="92"/>
        <end position="110"/>
    </location>
</feature>
<comment type="similarity">
    <text evidence="2 6">Belongs to the cytochrome c oxidase subunit 3 family.</text>
</comment>
<evidence type="ECO:0000256" key="1">
    <source>
        <dbReference type="ARBA" id="ARBA00004141"/>
    </source>
</evidence>
<keyword evidence="10" id="KW-1185">Reference proteome</keyword>
<dbReference type="GO" id="GO:0019646">
    <property type="term" value="P:aerobic electron transport chain"/>
    <property type="evidence" value="ECO:0007669"/>
    <property type="project" value="InterPro"/>
</dbReference>
<evidence type="ECO:0000259" key="8">
    <source>
        <dbReference type="PROSITE" id="PS50253"/>
    </source>
</evidence>
<comment type="caution">
    <text evidence="9">The sequence shown here is derived from an EMBL/GenBank/DDBJ whole genome shotgun (WGS) entry which is preliminary data.</text>
</comment>
<dbReference type="InterPro" id="IPR035973">
    <property type="entry name" value="Cyt_c_oxidase_su3-like_sf"/>
</dbReference>
<gene>
    <name evidence="9" type="ORF">DB891_11125</name>
</gene>
<dbReference type="AlphaFoldDB" id="A0A2U1JUP9"/>
<dbReference type="PANTHER" id="PTHR11403">
    <property type="entry name" value="CYTOCHROME C OXIDASE SUBUNIT III"/>
    <property type="match status" value="1"/>
</dbReference>